<feature type="transmembrane region" description="Helical" evidence="2">
    <location>
        <begin position="112"/>
        <end position="135"/>
    </location>
</feature>
<feature type="compositionally biased region" description="Basic and acidic residues" evidence="1">
    <location>
        <begin position="229"/>
        <end position="243"/>
    </location>
</feature>
<organism evidence="3 4">
    <name type="scientific">Mytilus galloprovincialis</name>
    <name type="common">Mediterranean mussel</name>
    <dbReference type="NCBI Taxonomy" id="29158"/>
    <lineage>
        <taxon>Eukaryota</taxon>
        <taxon>Metazoa</taxon>
        <taxon>Spiralia</taxon>
        <taxon>Lophotrochozoa</taxon>
        <taxon>Mollusca</taxon>
        <taxon>Bivalvia</taxon>
        <taxon>Autobranchia</taxon>
        <taxon>Pteriomorphia</taxon>
        <taxon>Mytilida</taxon>
        <taxon>Mytiloidea</taxon>
        <taxon>Mytilidae</taxon>
        <taxon>Mytilinae</taxon>
        <taxon>Mytilus</taxon>
    </lineage>
</organism>
<evidence type="ECO:0000256" key="2">
    <source>
        <dbReference type="SAM" id="Phobius"/>
    </source>
</evidence>
<dbReference type="Proteomes" id="UP000596742">
    <property type="component" value="Unassembled WGS sequence"/>
</dbReference>
<evidence type="ECO:0000313" key="4">
    <source>
        <dbReference type="Proteomes" id="UP000596742"/>
    </source>
</evidence>
<keyword evidence="4" id="KW-1185">Reference proteome</keyword>
<comment type="caution">
    <text evidence="3">The sequence shown here is derived from an EMBL/GenBank/DDBJ whole genome shotgun (WGS) entry which is preliminary data.</text>
</comment>
<evidence type="ECO:0000313" key="3">
    <source>
        <dbReference type="EMBL" id="VDI36250.1"/>
    </source>
</evidence>
<feature type="region of interest" description="Disordered" evidence="1">
    <location>
        <begin position="158"/>
        <end position="194"/>
    </location>
</feature>
<protein>
    <submittedName>
        <fullName evidence="3">Uncharacterized protein</fullName>
    </submittedName>
</protein>
<name>A0A8B6EM71_MYTGA</name>
<keyword evidence="2" id="KW-0472">Membrane</keyword>
<accession>A0A8B6EM71</accession>
<reference evidence="3" key="1">
    <citation type="submission" date="2018-11" db="EMBL/GenBank/DDBJ databases">
        <authorList>
            <person name="Alioto T."/>
            <person name="Alioto T."/>
        </authorList>
    </citation>
    <scope>NUCLEOTIDE SEQUENCE</scope>
</reference>
<feature type="compositionally biased region" description="Basic and acidic residues" evidence="1">
    <location>
        <begin position="158"/>
        <end position="180"/>
    </location>
</feature>
<dbReference type="EMBL" id="UYJE01005314">
    <property type="protein sequence ID" value="VDI36250.1"/>
    <property type="molecule type" value="Genomic_DNA"/>
</dbReference>
<dbReference type="AlphaFoldDB" id="A0A8B6EM71"/>
<gene>
    <name evidence="3" type="ORF">MGAL_10B022056</name>
</gene>
<proteinExistence type="predicted"/>
<feature type="region of interest" description="Disordered" evidence="1">
    <location>
        <begin position="223"/>
        <end position="257"/>
    </location>
</feature>
<dbReference type="OrthoDB" id="10360945at2759"/>
<sequence>MKNILQVMKQIHTHTEHRFNAKTKKVHEAECCGVGPNIESSFESTDWRLHPFVYNSVGQRIPVQCCISQSNVFPYSTVKDSNCTSSMVADGYFHSQSCDVVVKNRLEAYSTIFIVLMAIIILAEICCVVTTVLIAKRFKQEETILNRCIKASGDGTEIRKDDKTQKEKDNTKIERKHGDTQAKGPSRNKRSRLIGTVDVHQRENTIVQENAEENFELQLMKSMEFEDTVSEKRDKPTNKRRQEEDEFAENVLTMPDN</sequence>
<evidence type="ECO:0000256" key="1">
    <source>
        <dbReference type="SAM" id="MobiDB-lite"/>
    </source>
</evidence>
<keyword evidence="2" id="KW-0812">Transmembrane</keyword>
<keyword evidence="2" id="KW-1133">Transmembrane helix</keyword>